<dbReference type="OrthoDB" id="544685at2759"/>
<keyword evidence="3 8" id="KW-0812">Transmembrane</keyword>
<feature type="transmembrane region" description="Helical" evidence="8">
    <location>
        <begin position="193"/>
        <end position="212"/>
    </location>
</feature>
<dbReference type="InterPro" id="IPR023408">
    <property type="entry name" value="MscS_beta-dom_sf"/>
</dbReference>
<accession>A0A0C2SSA7</accession>
<feature type="transmembrane region" description="Helical" evidence="8">
    <location>
        <begin position="65"/>
        <end position="88"/>
    </location>
</feature>
<dbReference type="GO" id="GO:0005789">
    <property type="term" value="C:endoplasmic reticulum membrane"/>
    <property type="evidence" value="ECO:0007669"/>
    <property type="project" value="UniProtKB-SubCell"/>
</dbReference>
<dbReference type="Proteomes" id="UP000054549">
    <property type="component" value="Unassembled WGS sequence"/>
</dbReference>
<evidence type="ECO:0000256" key="1">
    <source>
        <dbReference type="ARBA" id="ARBA00004127"/>
    </source>
</evidence>
<keyword evidence="6 7" id="KW-0472">Membrane</keyword>
<evidence type="ECO:0000313" key="11">
    <source>
        <dbReference type="Proteomes" id="UP000054549"/>
    </source>
</evidence>
<dbReference type="GO" id="GO:0005262">
    <property type="term" value="F:calcium channel activity"/>
    <property type="evidence" value="ECO:0007669"/>
    <property type="project" value="TreeGrafter"/>
</dbReference>
<evidence type="ECO:0000256" key="4">
    <source>
        <dbReference type="ARBA" id="ARBA00022837"/>
    </source>
</evidence>
<dbReference type="InterPro" id="IPR010920">
    <property type="entry name" value="LSM_dom_sf"/>
</dbReference>
<dbReference type="InterPro" id="IPR016688">
    <property type="entry name" value="MscS-like_plants/fungi"/>
</dbReference>
<dbReference type="SUPFAM" id="SSF50182">
    <property type="entry name" value="Sm-like ribonucleoproteins"/>
    <property type="match status" value="1"/>
</dbReference>
<gene>
    <name evidence="10" type="ORF">M378DRAFT_186034</name>
</gene>
<sequence>MAPQTSTLPTAANYPPSHSEGLSWDVLSGLKKDYEAFDPRNAKEAYLVYADGDVPKNKLVKFYHFLLNLSVITRWFLFIVPVLGILWIPGIFQLTIFPNAKVWGVNLLWWSIWLSVVWGGWWASLAASYLLHATAKATILVVMVESRRYVDWMQYIHRYIALAAWTIAIWVSWTPLIAYRQDPSVGDRSVRAVGLVGRVLFAFVICAAILLCEKVMIQWIAEKFHERSYANRIANQKFAIHTLVTLYRNSFDIPGRSDTLNAGHQANPSIDAKVFLKRVRHGVRSVATTVTTALGAVASEMAGSSILQPNSPLAMVKTALESANKSRLLARRLFYSFKKPAAAYLYPNDITQFFPSPEEAKQAFTLFDKNENGDISRDELEMTCLEVHREQLSLHHSMLDLDSAVGKLDNILMTLYYLVVLVFLAVALEAQLATLVTGTGTLVLGLSWLFGASMQEILGSMIFLFIKHPYDVGDRVHINSSYYTVQEINLLSTVFLDSNLALVQAPNNILNTLWIQNIRRSREMSESFTFNVAYATTFSDLEKLREKMLEFLAEEKRDYEHVFDLTVSDFPDQTMMTLVATIKYKSNWQQEALRVMRRNKWLCALRTALAEIKMFGPKGDPNALPATTRYTEVPWELIKEEDERTAAQMKASVEHGSFLQGEWQLSDRHTAMLDSADEVFGEAEMVR</sequence>
<dbReference type="FunCoup" id="A0A0C2SSA7">
    <property type="interactions" value="12"/>
</dbReference>
<dbReference type="PANTHER" id="PTHR31323">
    <property type="entry name" value="MECHANOSENSITIVE ION CHANNEL PROTEIN MSY2"/>
    <property type="match status" value="1"/>
</dbReference>
<evidence type="ECO:0000313" key="10">
    <source>
        <dbReference type="EMBL" id="KIL66205.1"/>
    </source>
</evidence>
<dbReference type="Pfam" id="PF00924">
    <property type="entry name" value="MS_channel_2nd"/>
    <property type="match status" value="1"/>
</dbReference>
<feature type="transmembrane region" description="Helical" evidence="8">
    <location>
        <begin position="442"/>
        <end position="466"/>
    </location>
</feature>
<dbReference type="InterPro" id="IPR018247">
    <property type="entry name" value="EF_Hand_1_Ca_BS"/>
</dbReference>
<evidence type="ECO:0000256" key="3">
    <source>
        <dbReference type="ARBA" id="ARBA00022692"/>
    </source>
</evidence>
<dbReference type="InterPro" id="IPR058650">
    <property type="entry name" value="Msy1/2-like"/>
</dbReference>
<comment type="similarity">
    <text evidence="2 7">Belongs to the MscS (TC 1.A.23) family.</text>
</comment>
<dbReference type="EMBL" id="KN818237">
    <property type="protein sequence ID" value="KIL66205.1"/>
    <property type="molecule type" value="Genomic_DNA"/>
</dbReference>
<dbReference type="InterPro" id="IPR011992">
    <property type="entry name" value="EF-hand-dom_pair"/>
</dbReference>
<dbReference type="PANTHER" id="PTHR31323:SF15">
    <property type="entry name" value="MECHANOSENSITIVE ION CHANNEL PROTEIN MSY1"/>
    <property type="match status" value="1"/>
</dbReference>
<evidence type="ECO:0000256" key="2">
    <source>
        <dbReference type="ARBA" id="ARBA00008017"/>
    </source>
</evidence>
<dbReference type="InterPro" id="IPR002048">
    <property type="entry name" value="EF_hand_dom"/>
</dbReference>
<comment type="subcellular location">
    <subcellularLocation>
        <location evidence="1">Endomembrane system</location>
        <topology evidence="1">Multi-pass membrane protein</topology>
    </subcellularLocation>
    <subcellularLocation>
        <location evidence="7">Endoplasmic reticulum membrane</location>
    </subcellularLocation>
</comment>
<evidence type="ECO:0000256" key="5">
    <source>
        <dbReference type="ARBA" id="ARBA00022989"/>
    </source>
</evidence>
<dbReference type="PROSITE" id="PS50222">
    <property type="entry name" value="EF_HAND_2"/>
    <property type="match status" value="1"/>
</dbReference>
<proteinExistence type="inferred from homology"/>
<dbReference type="PROSITE" id="PS00018">
    <property type="entry name" value="EF_HAND_1"/>
    <property type="match status" value="1"/>
</dbReference>
<evidence type="ECO:0000256" key="8">
    <source>
        <dbReference type="SAM" id="Phobius"/>
    </source>
</evidence>
<dbReference type="InParanoid" id="A0A0C2SSA7"/>
<protein>
    <recommendedName>
        <fullName evidence="7">Mechanosensitive ion channel protein</fullName>
    </recommendedName>
</protein>
<dbReference type="HOGENOM" id="CLU_010480_3_0_1"/>
<keyword evidence="11" id="KW-1185">Reference proteome</keyword>
<keyword evidence="7" id="KW-0256">Endoplasmic reticulum</keyword>
<reference evidence="10 11" key="1">
    <citation type="submission" date="2014-04" db="EMBL/GenBank/DDBJ databases">
        <title>Evolutionary Origins and Diversification of the Mycorrhizal Mutualists.</title>
        <authorList>
            <consortium name="DOE Joint Genome Institute"/>
            <consortium name="Mycorrhizal Genomics Consortium"/>
            <person name="Kohler A."/>
            <person name="Kuo A."/>
            <person name="Nagy L.G."/>
            <person name="Floudas D."/>
            <person name="Copeland A."/>
            <person name="Barry K.W."/>
            <person name="Cichocki N."/>
            <person name="Veneault-Fourrey C."/>
            <person name="LaButti K."/>
            <person name="Lindquist E.A."/>
            <person name="Lipzen A."/>
            <person name="Lundell T."/>
            <person name="Morin E."/>
            <person name="Murat C."/>
            <person name="Riley R."/>
            <person name="Ohm R."/>
            <person name="Sun H."/>
            <person name="Tunlid A."/>
            <person name="Henrissat B."/>
            <person name="Grigoriev I.V."/>
            <person name="Hibbett D.S."/>
            <person name="Martin F."/>
        </authorList>
    </citation>
    <scope>NUCLEOTIDE SEQUENCE [LARGE SCALE GENOMIC DNA]</scope>
    <source>
        <strain evidence="10 11">Koide BX008</strain>
    </source>
</reference>
<name>A0A0C2SSA7_AMAMK</name>
<dbReference type="AlphaFoldDB" id="A0A0C2SSA7"/>
<dbReference type="GO" id="GO:0005509">
    <property type="term" value="F:calcium ion binding"/>
    <property type="evidence" value="ECO:0007669"/>
    <property type="project" value="InterPro"/>
</dbReference>
<dbReference type="Pfam" id="PF25886">
    <property type="entry name" value="Msy1"/>
    <property type="match status" value="1"/>
</dbReference>
<evidence type="ECO:0000256" key="7">
    <source>
        <dbReference type="PIRNR" id="PIRNR017209"/>
    </source>
</evidence>
<dbReference type="SUPFAM" id="SSF47473">
    <property type="entry name" value="EF-hand"/>
    <property type="match status" value="1"/>
</dbReference>
<feature type="transmembrane region" description="Helical" evidence="8">
    <location>
        <begin position="152"/>
        <end position="173"/>
    </location>
</feature>
<dbReference type="PIRSF" id="PIRSF017209">
    <property type="entry name" value="Memb_At2g17000_prd"/>
    <property type="match status" value="1"/>
</dbReference>
<dbReference type="InterPro" id="IPR006685">
    <property type="entry name" value="MscS_channel_2nd"/>
</dbReference>
<evidence type="ECO:0000259" key="9">
    <source>
        <dbReference type="PROSITE" id="PS50222"/>
    </source>
</evidence>
<organism evidence="10 11">
    <name type="scientific">Amanita muscaria (strain Koide BX008)</name>
    <dbReference type="NCBI Taxonomy" id="946122"/>
    <lineage>
        <taxon>Eukaryota</taxon>
        <taxon>Fungi</taxon>
        <taxon>Dikarya</taxon>
        <taxon>Basidiomycota</taxon>
        <taxon>Agaricomycotina</taxon>
        <taxon>Agaricomycetes</taxon>
        <taxon>Agaricomycetidae</taxon>
        <taxon>Agaricales</taxon>
        <taxon>Pluteineae</taxon>
        <taxon>Amanitaceae</taxon>
        <taxon>Amanita</taxon>
    </lineage>
</organism>
<feature type="domain" description="EF-hand" evidence="9">
    <location>
        <begin position="355"/>
        <end position="390"/>
    </location>
</feature>
<evidence type="ECO:0000256" key="6">
    <source>
        <dbReference type="ARBA" id="ARBA00023136"/>
    </source>
</evidence>
<feature type="transmembrane region" description="Helical" evidence="8">
    <location>
        <begin position="108"/>
        <end position="131"/>
    </location>
</feature>
<keyword evidence="5 8" id="KW-1133">Transmembrane helix</keyword>
<dbReference type="Gene3D" id="1.10.238.10">
    <property type="entry name" value="EF-hand"/>
    <property type="match status" value="1"/>
</dbReference>
<dbReference type="Gene3D" id="2.30.30.60">
    <property type="match status" value="1"/>
</dbReference>
<dbReference type="GO" id="GO:0006874">
    <property type="term" value="P:intracellular calcium ion homeostasis"/>
    <property type="evidence" value="ECO:0007669"/>
    <property type="project" value="TreeGrafter"/>
</dbReference>
<feature type="transmembrane region" description="Helical" evidence="8">
    <location>
        <begin position="415"/>
        <end position="436"/>
    </location>
</feature>
<keyword evidence="4" id="KW-0106">Calcium</keyword>